<name>A0ABQ1SMQ2_9SPHI</name>
<evidence type="ECO:0000256" key="3">
    <source>
        <dbReference type="PROSITE-ProRule" id="PRU00433"/>
    </source>
</evidence>
<keyword evidence="6" id="KW-1185">Reference proteome</keyword>
<keyword evidence="2 3" id="KW-0408">Iron</keyword>
<comment type="caution">
    <text evidence="5">The sequence shown here is derived from an EMBL/GenBank/DDBJ whole genome shotgun (WGS) entry which is preliminary data.</text>
</comment>
<protein>
    <recommendedName>
        <fullName evidence="4">Cytochrome c domain-containing protein</fullName>
    </recommendedName>
</protein>
<keyword evidence="1 3" id="KW-0479">Metal-binding</keyword>
<evidence type="ECO:0000259" key="4">
    <source>
        <dbReference type="PROSITE" id="PS51007"/>
    </source>
</evidence>
<dbReference type="InterPro" id="IPR009056">
    <property type="entry name" value="Cyt_c-like_dom"/>
</dbReference>
<dbReference type="EMBL" id="BMJO01000001">
    <property type="protein sequence ID" value="GGE44242.1"/>
    <property type="molecule type" value="Genomic_DNA"/>
</dbReference>
<proteinExistence type="predicted"/>
<evidence type="ECO:0000313" key="6">
    <source>
        <dbReference type="Proteomes" id="UP000622648"/>
    </source>
</evidence>
<dbReference type="Proteomes" id="UP000622648">
    <property type="component" value="Unassembled WGS sequence"/>
</dbReference>
<reference evidence="6" key="1">
    <citation type="journal article" date="2019" name="Int. J. Syst. Evol. Microbiol.">
        <title>The Global Catalogue of Microorganisms (GCM) 10K type strain sequencing project: providing services to taxonomists for standard genome sequencing and annotation.</title>
        <authorList>
            <consortium name="The Broad Institute Genomics Platform"/>
            <consortium name="The Broad Institute Genome Sequencing Center for Infectious Disease"/>
            <person name="Wu L."/>
            <person name="Ma J."/>
        </authorList>
    </citation>
    <scope>NUCLEOTIDE SEQUENCE [LARGE SCALE GENOMIC DNA]</scope>
    <source>
        <strain evidence="6">CGMCC 1.15644</strain>
    </source>
</reference>
<dbReference type="RefSeq" id="WP_132529004.1">
    <property type="nucleotide sequence ID" value="NZ_SLWO01000001.1"/>
</dbReference>
<sequence>MLFLLTAACVNKPLSNQKTLGKGKIVDTCRYYRYEAGQIISTLGCRNCHLAPDLELKDDRGWPTFRGLANMDSLKLIKYVFKEAHKGWYSKTGTFKASRMDTLNDCEIKGAIQYIKDAGRSIAIPSQ</sequence>
<dbReference type="PROSITE" id="PS51007">
    <property type="entry name" value="CYTC"/>
    <property type="match status" value="1"/>
</dbReference>
<feature type="domain" description="Cytochrome c" evidence="4">
    <location>
        <begin position="32"/>
        <end position="119"/>
    </location>
</feature>
<accession>A0ABQ1SMQ2</accession>
<evidence type="ECO:0000313" key="5">
    <source>
        <dbReference type="EMBL" id="GGE44242.1"/>
    </source>
</evidence>
<evidence type="ECO:0000256" key="2">
    <source>
        <dbReference type="ARBA" id="ARBA00023004"/>
    </source>
</evidence>
<organism evidence="5 6">
    <name type="scientific">Pedobacter psychrotolerans</name>
    <dbReference type="NCBI Taxonomy" id="1843235"/>
    <lineage>
        <taxon>Bacteria</taxon>
        <taxon>Pseudomonadati</taxon>
        <taxon>Bacteroidota</taxon>
        <taxon>Sphingobacteriia</taxon>
        <taxon>Sphingobacteriales</taxon>
        <taxon>Sphingobacteriaceae</taxon>
        <taxon>Pedobacter</taxon>
    </lineage>
</organism>
<gene>
    <name evidence="5" type="ORF">GCM10011413_07900</name>
</gene>
<evidence type="ECO:0000256" key="1">
    <source>
        <dbReference type="ARBA" id="ARBA00022723"/>
    </source>
</evidence>
<keyword evidence="3" id="KW-0349">Heme</keyword>